<dbReference type="OrthoDB" id="9768004at2"/>
<keyword evidence="3" id="KW-1185">Reference proteome</keyword>
<dbReference type="InterPro" id="IPR016187">
    <property type="entry name" value="CTDL_fold"/>
</dbReference>
<gene>
    <name evidence="2" type="ORF">DES52_105224</name>
</gene>
<evidence type="ECO:0000259" key="1">
    <source>
        <dbReference type="Pfam" id="PF03781"/>
    </source>
</evidence>
<dbReference type="Gene3D" id="3.90.1580.10">
    <property type="entry name" value="paralog of FGE (formylglycine-generating enzyme)"/>
    <property type="match status" value="1"/>
</dbReference>
<feature type="domain" description="Sulfatase-modifying factor enzyme-like" evidence="1">
    <location>
        <begin position="10"/>
        <end position="288"/>
    </location>
</feature>
<organism evidence="2 3">
    <name type="scientific">Deinococcus yavapaiensis KR-236</name>
    <dbReference type="NCBI Taxonomy" id="694435"/>
    <lineage>
        <taxon>Bacteria</taxon>
        <taxon>Thermotogati</taxon>
        <taxon>Deinococcota</taxon>
        <taxon>Deinococci</taxon>
        <taxon>Deinococcales</taxon>
        <taxon>Deinococcaceae</taxon>
        <taxon>Deinococcus</taxon>
    </lineage>
</organism>
<dbReference type="InterPro" id="IPR042095">
    <property type="entry name" value="SUMF_sf"/>
</dbReference>
<dbReference type="EMBL" id="QJSX01000005">
    <property type="protein sequence ID" value="PYE54584.1"/>
    <property type="molecule type" value="Genomic_DNA"/>
</dbReference>
<dbReference type="Pfam" id="PF03781">
    <property type="entry name" value="FGE-sulfatase"/>
    <property type="match status" value="1"/>
</dbReference>
<reference evidence="2 3" key="1">
    <citation type="submission" date="2018-06" db="EMBL/GenBank/DDBJ databases">
        <title>Genomic Encyclopedia of Type Strains, Phase IV (KMG-IV): sequencing the most valuable type-strain genomes for metagenomic binning, comparative biology and taxonomic classification.</title>
        <authorList>
            <person name="Goeker M."/>
        </authorList>
    </citation>
    <scope>NUCLEOTIDE SEQUENCE [LARGE SCALE GENOMIC DNA]</scope>
    <source>
        <strain evidence="2 3">DSM 18048</strain>
    </source>
</reference>
<comment type="caution">
    <text evidence="2">The sequence shown here is derived from an EMBL/GenBank/DDBJ whole genome shotgun (WGS) entry which is preliminary data.</text>
</comment>
<sequence length="291" mass="32094">MMRVVEGRTWIEGGSFLMGSDRHYPEEKPRRRVTVGSFWIDTAPVTNAKFSRFVRETLYVTAAERAPDPRDYPGIDPALLRPGSAVFVGTSGPVPLDASERWWTFVDEANWRAPEGPGSTLKGREDHPVVHITAEDAFAYAAWAGGRLPSEAQWEYAARGGLEGATYTWGDEAYPGGRVMANTWQGRFPWENLALGGFDRTSPVGSFPANGFGLVDMAGNVWEWTRDEAPSSPVSSSCCAPPARRTRRLVVKGGSHLCAPEYCFRFRPAARQFMEADSASSHVGLRLVYEA</sequence>
<dbReference type="Proteomes" id="UP000248326">
    <property type="component" value="Unassembled WGS sequence"/>
</dbReference>
<evidence type="ECO:0000313" key="2">
    <source>
        <dbReference type="EMBL" id="PYE54584.1"/>
    </source>
</evidence>
<name>A0A318S752_9DEIO</name>
<dbReference type="PANTHER" id="PTHR23150:SF19">
    <property type="entry name" value="FORMYLGLYCINE-GENERATING ENZYME"/>
    <property type="match status" value="1"/>
</dbReference>
<accession>A0A318S752</accession>
<dbReference type="GO" id="GO:0120147">
    <property type="term" value="F:formylglycine-generating oxidase activity"/>
    <property type="evidence" value="ECO:0007669"/>
    <property type="project" value="TreeGrafter"/>
</dbReference>
<evidence type="ECO:0000313" key="3">
    <source>
        <dbReference type="Proteomes" id="UP000248326"/>
    </source>
</evidence>
<dbReference type="InterPro" id="IPR005532">
    <property type="entry name" value="SUMF_dom"/>
</dbReference>
<dbReference type="RefSeq" id="WP_110886344.1">
    <property type="nucleotide sequence ID" value="NZ_QJSX01000005.1"/>
</dbReference>
<dbReference type="PANTHER" id="PTHR23150">
    <property type="entry name" value="SULFATASE MODIFYING FACTOR 1, 2"/>
    <property type="match status" value="1"/>
</dbReference>
<protein>
    <submittedName>
        <fullName evidence="2">Formylglycine-generating enzyme required for sulfatase activity</fullName>
    </submittedName>
</protein>
<dbReference type="SUPFAM" id="SSF56436">
    <property type="entry name" value="C-type lectin-like"/>
    <property type="match status" value="1"/>
</dbReference>
<proteinExistence type="predicted"/>
<dbReference type="InterPro" id="IPR051043">
    <property type="entry name" value="Sulfatase_Mod_Factor_Kinase"/>
</dbReference>
<dbReference type="AlphaFoldDB" id="A0A318S752"/>